<dbReference type="AlphaFoldDB" id="A0A5B7I1E2"/>
<evidence type="ECO:0000313" key="2">
    <source>
        <dbReference type="EMBL" id="MPC79181.1"/>
    </source>
</evidence>
<keyword evidence="3" id="KW-1185">Reference proteome</keyword>
<gene>
    <name evidence="2" type="ORF">E2C01_073695</name>
</gene>
<dbReference type="Proteomes" id="UP000324222">
    <property type="component" value="Unassembled WGS sequence"/>
</dbReference>
<evidence type="ECO:0000256" key="1">
    <source>
        <dbReference type="SAM" id="MobiDB-lite"/>
    </source>
</evidence>
<comment type="caution">
    <text evidence="2">The sequence shown here is derived from an EMBL/GenBank/DDBJ whole genome shotgun (WGS) entry which is preliminary data.</text>
</comment>
<proteinExistence type="predicted"/>
<accession>A0A5B7I1E2</accession>
<protein>
    <submittedName>
        <fullName evidence="2">Uncharacterized protein</fullName>
    </submittedName>
</protein>
<name>A0A5B7I1E2_PORTR</name>
<feature type="region of interest" description="Disordered" evidence="1">
    <location>
        <begin position="1"/>
        <end position="35"/>
    </location>
</feature>
<reference evidence="2 3" key="1">
    <citation type="submission" date="2019-05" db="EMBL/GenBank/DDBJ databases">
        <title>Another draft genome of Portunus trituberculatus and its Hox gene families provides insights of decapod evolution.</title>
        <authorList>
            <person name="Jeong J.-H."/>
            <person name="Song I."/>
            <person name="Kim S."/>
            <person name="Choi T."/>
            <person name="Kim D."/>
            <person name="Ryu S."/>
            <person name="Kim W."/>
        </authorList>
    </citation>
    <scope>NUCLEOTIDE SEQUENCE [LARGE SCALE GENOMIC DNA]</scope>
    <source>
        <tissue evidence="2">Muscle</tissue>
    </source>
</reference>
<sequence length="75" mass="8280">MEAVEERKKVENEEERKNGSGRRRGTKPQYLGRGRLTISGSGACVSGRRTLPGWRGAAGVERRADRSLRPGCLLL</sequence>
<evidence type="ECO:0000313" key="3">
    <source>
        <dbReference type="Proteomes" id="UP000324222"/>
    </source>
</evidence>
<dbReference type="EMBL" id="VSRR010050440">
    <property type="protein sequence ID" value="MPC79181.1"/>
    <property type="molecule type" value="Genomic_DNA"/>
</dbReference>
<organism evidence="2 3">
    <name type="scientific">Portunus trituberculatus</name>
    <name type="common">Swimming crab</name>
    <name type="synonym">Neptunus trituberculatus</name>
    <dbReference type="NCBI Taxonomy" id="210409"/>
    <lineage>
        <taxon>Eukaryota</taxon>
        <taxon>Metazoa</taxon>
        <taxon>Ecdysozoa</taxon>
        <taxon>Arthropoda</taxon>
        <taxon>Crustacea</taxon>
        <taxon>Multicrustacea</taxon>
        <taxon>Malacostraca</taxon>
        <taxon>Eumalacostraca</taxon>
        <taxon>Eucarida</taxon>
        <taxon>Decapoda</taxon>
        <taxon>Pleocyemata</taxon>
        <taxon>Brachyura</taxon>
        <taxon>Eubrachyura</taxon>
        <taxon>Portunoidea</taxon>
        <taxon>Portunidae</taxon>
        <taxon>Portuninae</taxon>
        <taxon>Portunus</taxon>
    </lineage>
</organism>
<feature type="compositionally biased region" description="Basic and acidic residues" evidence="1">
    <location>
        <begin position="1"/>
        <end position="18"/>
    </location>
</feature>